<proteinExistence type="inferred from homology"/>
<dbReference type="AlphaFoldDB" id="A0AAP0NK71"/>
<sequence>MDMRHVTSSDDLHHGPSLRGLHIDETDGSESQASTLMSELRYSTKKKPEESLPHRTIEVSDISLMDDFEEMEKLAKSSSFSGTHFSEISAFLNALEIQSHDNTSKASNCEMVSLDDKADICQLGPMELPNAKKNVPCFGSADSLHNGCDAFRPLDISPKVCSFCESNLNLSSKELKQHQLQPGLSKSISKLIELIGGVYQPQSLDHNIQDLSENNGNSFPRNNSAASSGYTVRVFQWKSSELDHLLRHFVNTCTDVLNENVDLETLLAELHSTLDWIINHCFSVKDVSSIRDAIKNQLKWDDALSDGELEDAINYPCSKKESKEPYDEMTLPFQLSTTLNGWDDLLGSKEIQLNPKEENWRLKEKIRNMESVQQDLEGKLHSGTKKIEDLMTQLRELEHNMCCLQMELKTSEESKGLIEDQLRKFKLRNEDQESMLRVLTGELKEAHQRLSSFEVETQRKICCCNELEAACLRQHLVMDSVMKKGVTEFAEEGRQLQMEFDITAATEKLAECQETLLILGKQLKELDSPKEPNLLDEVVSTIRAAIPGGENARHINSSSSLLYHMRAEDNCTPEDAESPKTKEMICTNISCSHAPLGSIKSRETFIHSSTSKTICETSSRAALTVDCKKCGGGVSLMRKLLLGSKRESGKKSLAMVEQV</sequence>
<evidence type="ECO:0000256" key="2">
    <source>
        <dbReference type="ARBA" id="ARBA00023054"/>
    </source>
</evidence>
<protein>
    <recommendedName>
        <fullName evidence="7">Filament-like plant protein 7</fullName>
    </recommendedName>
</protein>
<dbReference type="PANTHER" id="PTHR31580">
    <property type="entry name" value="FILAMENT-LIKE PLANT PROTEIN 4"/>
    <property type="match status" value="1"/>
</dbReference>
<evidence type="ECO:0000313" key="6">
    <source>
        <dbReference type="Proteomes" id="UP001417504"/>
    </source>
</evidence>
<dbReference type="Proteomes" id="UP001417504">
    <property type="component" value="Unassembled WGS sequence"/>
</dbReference>
<evidence type="ECO:0000313" key="5">
    <source>
        <dbReference type="EMBL" id="KAK9109240.1"/>
    </source>
</evidence>
<dbReference type="EMBL" id="JBBNAE010000007">
    <property type="protein sequence ID" value="KAK9109240.1"/>
    <property type="molecule type" value="Genomic_DNA"/>
</dbReference>
<feature type="coiled-coil region" evidence="3">
    <location>
        <begin position="429"/>
        <end position="456"/>
    </location>
</feature>
<keyword evidence="6" id="KW-1185">Reference proteome</keyword>
<comment type="similarity">
    <text evidence="1">Belongs to the FPP family.</text>
</comment>
<feature type="region of interest" description="Disordered" evidence="4">
    <location>
        <begin position="1"/>
        <end position="52"/>
    </location>
</feature>
<feature type="compositionally biased region" description="Basic and acidic residues" evidence="4">
    <location>
        <begin position="1"/>
        <end position="14"/>
    </location>
</feature>
<evidence type="ECO:0000256" key="4">
    <source>
        <dbReference type="SAM" id="MobiDB-lite"/>
    </source>
</evidence>
<keyword evidence="2 3" id="KW-0175">Coiled coil</keyword>
<organism evidence="5 6">
    <name type="scientific">Stephania japonica</name>
    <dbReference type="NCBI Taxonomy" id="461633"/>
    <lineage>
        <taxon>Eukaryota</taxon>
        <taxon>Viridiplantae</taxon>
        <taxon>Streptophyta</taxon>
        <taxon>Embryophyta</taxon>
        <taxon>Tracheophyta</taxon>
        <taxon>Spermatophyta</taxon>
        <taxon>Magnoliopsida</taxon>
        <taxon>Ranunculales</taxon>
        <taxon>Menispermaceae</taxon>
        <taxon>Menispermoideae</taxon>
        <taxon>Cissampelideae</taxon>
        <taxon>Stephania</taxon>
    </lineage>
</organism>
<evidence type="ECO:0000256" key="1">
    <source>
        <dbReference type="ARBA" id="ARBA00005921"/>
    </source>
</evidence>
<comment type="caution">
    <text evidence="5">The sequence shown here is derived from an EMBL/GenBank/DDBJ whole genome shotgun (WGS) entry which is preliminary data.</text>
</comment>
<name>A0AAP0NK71_9MAGN</name>
<dbReference type="InterPro" id="IPR008587">
    <property type="entry name" value="FPP_plant"/>
</dbReference>
<gene>
    <name evidence="5" type="ORF">Sjap_017300</name>
</gene>
<dbReference type="SUPFAM" id="SSF57997">
    <property type="entry name" value="Tropomyosin"/>
    <property type="match status" value="1"/>
</dbReference>
<accession>A0AAP0NK71</accession>
<evidence type="ECO:0000256" key="3">
    <source>
        <dbReference type="SAM" id="Coils"/>
    </source>
</evidence>
<dbReference type="Pfam" id="PF05911">
    <property type="entry name" value="FPP"/>
    <property type="match status" value="2"/>
</dbReference>
<evidence type="ECO:0008006" key="7">
    <source>
        <dbReference type="Google" id="ProtNLM"/>
    </source>
</evidence>
<dbReference type="PANTHER" id="PTHR31580:SF22">
    <property type="entry name" value="FILAMENT-LIKE PLANT PROTEIN 7"/>
    <property type="match status" value="1"/>
</dbReference>
<reference evidence="5 6" key="1">
    <citation type="submission" date="2024-01" db="EMBL/GenBank/DDBJ databases">
        <title>Genome assemblies of Stephania.</title>
        <authorList>
            <person name="Yang L."/>
        </authorList>
    </citation>
    <scope>NUCLEOTIDE SEQUENCE [LARGE SCALE GENOMIC DNA]</scope>
    <source>
        <strain evidence="5">QJT</strain>
        <tissue evidence="5">Leaf</tissue>
    </source>
</reference>